<dbReference type="Gene3D" id="3.40.1380.10">
    <property type="match status" value="1"/>
</dbReference>
<gene>
    <name evidence="10 11" type="primary">atpG</name>
    <name evidence="11" type="ORF">IAC80_05595</name>
</gene>
<comment type="subunit">
    <text evidence="10">F-type ATPases have 2 components, CF(1) - the catalytic core - and CF(0) - the membrane proton channel. CF(1) has five subunits: alpha(3), beta(3), gamma(1), delta(1), epsilon(1). CF(0) has three main subunits: a, b and c.</text>
</comment>
<evidence type="ECO:0000256" key="2">
    <source>
        <dbReference type="ARBA" id="ARBA00004170"/>
    </source>
</evidence>
<keyword evidence="4 10" id="KW-0813">Transport</keyword>
<protein>
    <recommendedName>
        <fullName evidence="10">ATP synthase gamma chain</fullName>
    </recommendedName>
    <alternativeName>
        <fullName evidence="10">ATP synthase F1 sector gamma subunit</fullName>
    </alternativeName>
    <alternativeName>
        <fullName evidence="10">F-ATPase gamma subunit</fullName>
    </alternativeName>
</protein>
<dbReference type="GO" id="GO:0046933">
    <property type="term" value="F:proton-transporting ATP synthase activity, rotational mechanism"/>
    <property type="evidence" value="ECO:0007669"/>
    <property type="project" value="UniProtKB-UniRule"/>
</dbReference>
<comment type="caution">
    <text evidence="11">The sequence shown here is derived from an EMBL/GenBank/DDBJ whole genome shotgun (WGS) entry which is preliminary data.</text>
</comment>
<organism evidence="11 12">
    <name type="scientific">Candidatus Merdiplasma excrementigallinarum</name>
    <dbReference type="NCBI Taxonomy" id="2840864"/>
    <lineage>
        <taxon>Bacteria</taxon>
        <taxon>Bacillati</taxon>
        <taxon>Bacillota</taxon>
        <taxon>Clostridia</taxon>
        <taxon>Lachnospirales</taxon>
        <taxon>Lachnospiraceae</taxon>
        <taxon>Lachnospiraceae incertae sedis</taxon>
        <taxon>Candidatus Merdiplasma</taxon>
    </lineage>
</organism>
<evidence type="ECO:0000256" key="4">
    <source>
        <dbReference type="ARBA" id="ARBA00022448"/>
    </source>
</evidence>
<reference evidence="11" key="2">
    <citation type="journal article" date="2021" name="PeerJ">
        <title>Extensive microbial diversity within the chicken gut microbiome revealed by metagenomics and culture.</title>
        <authorList>
            <person name="Gilroy R."/>
            <person name="Ravi A."/>
            <person name="Getino M."/>
            <person name="Pursley I."/>
            <person name="Horton D.L."/>
            <person name="Alikhan N.F."/>
            <person name="Baker D."/>
            <person name="Gharbi K."/>
            <person name="Hall N."/>
            <person name="Watson M."/>
            <person name="Adriaenssens E.M."/>
            <person name="Foster-Nyarko E."/>
            <person name="Jarju S."/>
            <person name="Secka A."/>
            <person name="Antonio M."/>
            <person name="Oren A."/>
            <person name="Chaudhuri R.R."/>
            <person name="La Ragione R."/>
            <person name="Hildebrand F."/>
            <person name="Pallen M.J."/>
        </authorList>
    </citation>
    <scope>NUCLEOTIDE SEQUENCE</scope>
    <source>
        <strain evidence="11">ChiBcec6-7307</strain>
    </source>
</reference>
<dbReference type="InterPro" id="IPR023632">
    <property type="entry name" value="ATP_synth_F1_gsu_CS"/>
</dbReference>
<keyword evidence="10" id="KW-1003">Cell membrane</keyword>
<evidence type="ECO:0000256" key="8">
    <source>
        <dbReference type="ARBA" id="ARBA00023196"/>
    </source>
</evidence>
<dbReference type="InterPro" id="IPR035968">
    <property type="entry name" value="ATP_synth_F1_ATPase_gsu"/>
</dbReference>
<dbReference type="NCBIfam" id="TIGR01146">
    <property type="entry name" value="ATPsyn_F1gamma"/>
    <property type="match status" value="1"/>
</dbReference>
<dbReference type="PRINTS" id="PR00126">
    <property type="entry name" value="ATPASEGAMMA"/>
</dbReference>
<comment type="similarity">
    <text evidence="3 10">Belongs to the ATPase gamma chain family.</text>
</comment>
<sequence>MAANMKEVKLRIKSVENTMQITRAMELVASSKLRGAKERAETCRPYFQELYETLREIAAGNTDFSSVYAAPSGGGRCCYVLIGGDRGLAGGYNANLFRCLEEAAGDGDYSVLPIGKKAVEYVRRRKLDCVTEQFGQIADISVSDCFEIASLLCREFASGRFGHVALCYTSFVSMLSQTPGVISALPLADLAPAEKKEQARNLILYEPNAQEVFDAIVPEYLAGLVYGGVCESAASELAARRTAMSAATSNAQDMIDKLNLYYNRARQAGITQELTEIVAGAESGGD</sequence>
<evidence type="ECO:0000256" key="5">
    <source>
        <dbReference type="ARBA" id="ARBA00022781"/>
    </source>
</evidence>
<keyword evidence="7 10" id="KW-0472">Membrane</keyword>
<dbReference type="PROSITE" id="PS00153">
    <property type="entry name" value="ATPASE_GAMMA"/>
    <property type="match status" value="1"/>
</dbReference>
<proteinExistence type="inferred from homology"/>
<dbReference type="Proteomes" id="UP000886889">
    <property type="component" value="Unassembled WGS sequence"/>
</dbReference>
<reference evidence="11" key="1">
    <citation type="submission" date="2020-10" db="EMBL/GenBank/DDBJ databases">
        <authorList>
            <person name="Gilroy R."/>
        </authorList>
    </citation>
    <scope>NUCLEOTIDE SEQUENCE</scope>
    <source>
        <strain evidence="11">ChiBcec6-7307</strain>
    </source>
</reference>
<accession>A0A9D1T860</accession>
<keyword evidence="5 10" id="KW-0375">Hydrogen ion transport</keyword>
<dbReference type="Gene3D" id="1.10.287.80">
    <property type="entry name" value="ATP synthase, gamma subunit, helix hairpin domain"/>
    <property type="match status" value="1"/>
</dbReference>
<dbReference type="PANTHER" id="PTHR11693:SF22">
    <property type="entry name" value="ATP SYNTHASE SUBUNIT GAMMA, MITOCHONDRIAL"/>
    <property type="match status" value="1"/>
</dbReference>
<evidence type="ECO:0000256" key="9">
    <source>
        <dbReference type="ARBA" id="ARBA00023310"/>
    </source>
</evidence>
<dbReference type="PANTHER" id="PTHR11693">
    <property type="entry name" value="ATP SYNTHASE GAMMA CHAIN"/>
    <property type="match status" value="1"/>
</dbReference>
<dbReference type="EMBL" id="DVOS01000047">
    <property type="protein sequence ID" value="HIV23394.1"/>
    <property type="molecule type" value="Genomic_DNA"/>
</dbReference>
<dbReference type="Pfam" id="PF00231">
    <property type="entry name" value="ATP-synt"/>
    <property type="match status" value="1"/>
</dbReference>
<dbReference type="InterPro" id="IPR000131">
    <property type="entry name" value="ATP_synth_F1_gsu"/>
</dbReference>
<name>A0A9D1T860_9FIRM</name>
<evidence type="ECO:0000256" key="3">
    <source>
        <dbReference type="ARBA" id="ARBA00007681"/>
    </source>
</evidence>
<evidence type="ECO:0000256" key="7">
    <source>
        <dbReference type="ARBA" id="ARBA00023136"/>
    </source>
</evidence>
<dbReference type="GO" id="GO:0005524">
    <property type="term" value="F:ATP binding"/>
    <property type="evidence" value="ECO:0007669"/>
    <property type="project" value="UniProtKB-UniRule"/>
</dbReference>
<dbReference type="GO" id="GO:0045259">
    <property type="term" value="C:proton-transporting ATP synthase complex"/>
    <property type="evidence" value="ECO:0007669"/>
    <property type="project" value="UniProtKB-KW"/>
</dbReference>
<comment type="function">
    <text evidence="1 10">Produces ATP from ADP in the presence of a proton gradient across the membrane. The gamma chain is believed to be important in regulating ATPase activity and the flow of protons through the CF(0) complex.</text>
</comment>
<dbReference type="GO" id="GO:0005886">
    <property type="term" value="C:plasma membrane"/>
    <property type="evidence" value="ECO:0007669"/>
    <property type="project" value="UniProtKB-SubCell"/>
</dbReference>
<dbReference type="HAMAP" id="MF_00815">
    <property type="entry name" value="ATP_synth_gamma_bact"/>
    <property type="match status" value="1"/>
</dbReference>
<dbReference type="CDD" id="cd12151">
    <property type="entry name" value="F1-ATPase_gamma"/>
    <property type="match status" value="1"/>
</dbReference>
<evidence type="ECO:0000313" key="12">
    <source>
        <dbReference type="Proteomes" id="UP000886889"/>
    </source>
</evidence>
<evidence type="ECO:0000313" key="11">
    <source>
        <dbReference type="EMBL" id="HIV23394.1"/>
    </source>
</evidence>
<keyword evidence="9 10" id="KW-0066">ATP synthesis</keyword>
<dbReference type="SUPFAM" id="SSF52943">
    <property type="entry name" value="ATP synthase (F1-ATPase), gamma subunit"/>
    <property type="match status" value="1"/>
</dbReference>
<keyword evidence="6 10" id="KW-0406">Ion transport</keyword>
<dbReference type="GO" id="GO:0042777">
    <property type="term" value="P:proton motive force-driven plasma membrane ATP synthesis"/>
    <property type="evidence" value="ECO:0007669"/>
    <property type="project" value="UniProtKB-UniRule"/>
</dbReference>
<evidence type="ECO:0000256" key="1">
    <source>
        <dbReference type="ARBA" id="ARBA00003456"/>
    </source>
</evidence>
<evidence type="ECO:0000256" key="10">
    <source>
        <dbReference type="HAMAP-Rule" id="MF_00815"/>
    </source>
</evidence>
<comment type="subcellular location">
    <subcellularLocation>
        <location evidence="10">Cell membrane</location>
        <topology evidence="10">Peripheral membrane protein</topology>
    </subcellularLocation>
    <subcellularLocation>
        <location evidence="2">Membrane</location>
        <topology evidence="2">Peripheral membrane protein</topology>
    </subcellularLocation>
</comment>
<keyword evidence="8 10" id="KW-0139">CF(1)</keyword>
<evidence type="ECO:0000256" key="6">
    <source>
        <dbReference type="ARBA" id="ARBA00023065"/>
    </source>
</evidence>
<dbReference type="AlphaFoldDB" id="A0A9D1T860"/>